<evidence type="ECO:0000313" key="2">
    <source>
        <dbReference type="Proteomes" id="UP001058974"/>
    </source>
</evidence>
<dbReference type="EMBL" id="JAMSHJ010000001">
    <property type="protein sequence ID" value="KAI5447026.1"/>
    <property type="molecule type" value="Genomic_DNA"/>
</dbReference>
<dbReference type="AlphaFoldDB" id="A0A9D5BP36"/>
<comment type="caution">
    <text evidence="1">The sequence shown here is derived from an EMBL/GenBank/DDBJ whole genome shotgun (WGS) entry which is preliminary data.</text>
</comment>
<proteinExistence type="predicted"/>
<keyword evidence="2" id="KW-1185">Reference proteome</keyword>
<gene>
    <name evidence="1" type="ORF">KIW84_014754</name>
</gene>
<dbReference type="Proteomes" id="UP001058974">
    <property type="component" value="Chromosome 1"/>
</dbReference>
<accession>A0A9D5BP36</accession>
<sequence>MLRRVSALSGRFRLTQRSIRQLHIGLFALVSIKFISSEASFLKSPSLSCPSTKYLTTYPSFVLAFSTQFIRLPSSSFGACVITFSRQPHKRSSGMMPSFKNRSNTFTTSSICLAFP</sequence>
<evidence type="ECO:0000313" key="1">
    <source>
        <dbReference type="EMBL" id="KAI5447026.1"/>
    </source>
</evidence>
<protein>
    <submittedName>
        <fullName evidence="1">Uncharacterized protein</fullName>
    </submittedName>
</protein>
<name>A0A9D5BP36_PEA</name>
<reference evidence="1 2" key="1">
    <citation type="journal article" date="2022" name="Nat. Genet.">
        <title>Improved pea reference genome and pan-genome highlight genomic features and evolutionary characteristics.</title>
        <authorList>
            <person name="Yang T."/>
            <person name="Liu R."/>
            <person name="Luo Y."/>
            <person name="Hu S."/>
            <person name="Wang D."/>
            <person name="Wang C."/>
            <person name="Pandey M.K."/>
            <person name="Ge S."/>
            <person name="Xu Q."/>
            <person name="Li N."/>
            <person name="Li G."/>
            <person name="Huang Y."/>
            <person name="Saxena R.K."/>
            <person name="Ji Y."/>
            <person name="Li M."/>
            <person name="Yan X."/>
            <person name="He Y."/>
            <person name="Liu Y."/>
            <person name="Wang X."/>
            <person name="Xiang C."/>
            <person name="Varshney R.K."/>
            <person name="Ding H."/>
            <person name="Gao S."/>
            <person name="Zong X."/>
        </authorList>
    </citation>
    <scope>NUCLEOTIDE SEQUENCE [LARGE SCALE GENOMIC DNA]</scope>
    <source>
        <strain evidence="1 2">cv. Zhongwan 6</strain>
    </source>
</reference>
<organism evidence="1 2">
    <name type="scientific">Pisum sativum</name>
    <name type="common">Garden pea</name>
    <name type="synonym">Lathyrus oleraceus</name>
    <dbReference type="NCBI Taxonomy" id="3888"/>
    <lineage>
        <taxon>Eukaryota</taxon>
        <taxon>Viridiplantae</taxon>
        <taxon>Streptophyta</taxon>
        <taxon>Embryophyta</taxon>
        <taxon>Tracheophyta</taxon>
        <taxon>Spermatophyta</taxon>
        <taxon>Magnoliopsida</taxon>
        <taxon>eudicotyledons</taxon>
        <taxon>Gunneridae</taxon>
        <taxon>Pentapetalae</taxon>
        <taxon>rosids</taxon>
        <taxon>fabids</taxon>
        <taxon>Fabales</taxon>
        <taxon>Fabaceae</taxon>
        <taxon>Papilionoideae</taxon>
        <taxon>50 kb inversion clade</taxon>
        <taxon>NPAAA clade</taxon>
        <taxon>Hologalegina</taxon>
        <taxon>IRL clade</taxon>
        <taxon>Fabeae</taxon>
        <taxon>Lathyrus</taxon>
    </lineage>
</organism>
<dbReference type="Gramene" id="Psat01G0475400-T1">
    <property type="protein sequence ID" value="KAI5447026.1"/>
    <property type="gene ID" value="KIW84_014754"/>
</dbReference>